<evidence type="ECO:0000256" key="1">
    <source>
        <dbReference type="SAM" id="SignalP"/>
    </source>
</evidence>
<keyword evidence="1" id="KW-0732">Signal</keyword>
<proteinExistence type="predicted"/>
<dbReference type="STRING" id="1423763.FC46_GL000366"/>
<name>A0A0R1UBQ6_9LACO</name>
<dbReference type="EMBL" id="AZFM01000014">
    <property type="protein sequence ID" value="KRL90180.1"/>
    <property type="molecule type" value="Genomic_DNA"/>
</dbReference>
<dbReference type="OrthoDB" id="2325721at2"/>
<dbReference type="PATRIC" id="fig|1423763.3.peg.371"/>
<evidence type="ECO:0000313" key="2">
    <source>
        <dbReference type="EMBL" id="KRL90180.1"/>
    </source>
</evidence>
<dbReference type="AlphaFoldDB" id="A0A0R1UBQ6"/>
<accession>A0A0R1UBQ6</accession>
<protein>
    <recommendedName>
        <fullName evidence="4">Surface layer protein A domain-containing protein</fullName>
    </recommendedName>
</protein>
<organism evidence="2 3">
    <name type="scientific">Lactobacillus kalixensis DSM 16043</name>
    <dbReference type="NCBI Taxonomy" id="1423763"/>
    <lineage>
        <taxon>Bacteria</taxon>
        <taxon>Bacillati</taxon>
        <taxon>Bacillota</taxon>
        <taxon>Bacilli</taxon>
        <taxon>Lactobacillales</taxon>
        <taxon>Lactobacillaceae</taxon>
        <taxon>Lactobacillus</taxon>
    </lineage>
</organism>
<reference evidence="2 3" key="1">
    <citation type="journal article" date="2015" name="Genome Announc.">
        <title>Expanding the biotechnology potential of lactobacilli through comparative genomics of 213 strains and associated genera.</title>
        <authorList>
            <person name="Sun Z."/>
            <person name="Harris H.M."/>
            <person name="McCann A."/>
            <person name="Guo C."/>
            <person name="Argimon S."/>
            <person name="Zhang W."/>
            <person name="Yang X."/>
            <person name="Jeffery I.B."/>
            <person name="Cooney J.C."/>
            <person name="Kagawa T.F."/>
            <person name="Liu W."/>
            <person name="Song Y."/>
            <person name="Salvetti E."/>
            <person name="Wrobel A."/>
            <person name="Rasinkangas P."/>
            <person name="Parkhill J."/>
            <person name="Rea M.C."/>
            <person name="O'Sullivan O."/>
            <person name="Ritari J."/>
            <person name="Douillard F.P."/>
            <person name="Paul Ross R."/>
            <person name="Yang R."/>
            <person name="Briner A.E."/>
            <person name="Felis G.E."/>
            <person name="de Vos W.M."/>
            <person name="Barrangou R."/>
            <person name="Klaenhammer T.R."/>
            <person name="Caufield P.W."/>
            <person name="Cui Y."/>
            <person name="Zhang H."/>
            <person name="O'Toole P.W."/>
        </authorList>
    </citation>
    <scope>NUCLEOTIDE SEQUENCE [LARGE SCALE GENOMIC DNA]</scope>
    <source>
        <strain evidence="2 3">DSM 16043</strain>
    </source>
</reference>
<evidence type="ECO:0008006" key="4">
    <source>
        <dbReference type="Google" id="ProtNLM"/>
    </source>
</evidence>
<dbReference type="RefSeq" id="WP_057798598.1">
    <property type="nucleotide sequence ID" value="NZ_AZFM01000014.1"/>
</dbReference>
<comment type="caution">
    <text evidence="2">The sequence shown here is derived from an EMBL/GenBank/DDBJ whole genome shotgun (WGS) entry which is preliminary data.</text>
</comment>
<feature type="chain" id="PRO_5006411576" description="Surface layer protein A domain-containing protein" evidence="1">
    <location>
        <begin position="28"/>
        <end position="115"/>
    </location>
</feature>
<feature type="signal peptide" evidence="1">
    <location>
        <begin position="1"/>
        <end position="27"/>
    </location>
</feature>
<dbReference type="Proteomes" id="UP000051036">
    <property type="component" value="Unassembled WGS sequence"/>
</dbReference>
<keyword evidence="3" id="KW-1185">Reference proteome</keyword>
<evidence type="ECO:0000313" key="3">
    <source>
        <dbReference type="Proteomes" id="UP000051036"/>
    </source>
</evidence>
<gene>
    <name evidence="2" type="ORF">FC46_GL000366</name>
</gene>
<sequence>MRKWSLAIMTIALGLGLVTSTGLEVSAEDTNAPLASAEIAPTSPVAKKGEKIFVIVKDTKNQKVNVVNSHAQNTGKKVNMGTTWTVKSSKKVSGERIYKIGNNKQWLQSKDVTKF</sequence>